<feature type="compositionally biased region" description="Basic and acidic residues" evidence="1">
    <location>
        <begin position="250"/>
        <end position="264"/>
    </location>
</feature>
<dbReference type="AlphaFoldDB" id="A0AAE0XFG4"/>
<dbReference type="EMBL" id="JAULSO010000001">
    <property type="protein sequence ID" value="KAK3692405.1"/>
    <property type="molecule type" value="Genomic_DNA"/>
</dbReference>
<reference evidence="2" key="2">
    <citation type="submission" date="2023-06" db="EMBL/GenBank/DDBJ databases">
        <authorList>
            <consortium name="Lawrence Berkeley National Laboratory"/>
            <person name="Haridas S."/>
            <person name="Hensen N."/>
            <person name="Bonometti L."/>
            <person name="Westerberg I."/>
            <person name="Brannstrom I.O."/>
            <person name="Guillou S."/>
            <person name="Cros-Aarteil S."/>
            <person name="Calhoun S."/>
            <person name="Kuo A."/>
            <person name="Mondo S."/>
            <person name="Pangilinan J."/>
            <person name="Riley R."/>
            <person name="Labutti K."/>
            <person name="Andreopoulos B."/>
            <person name="Lipzen A."/>
            <person name="Chen C."/>
            <person name="Yanf M."/>
            <person name="Daum C."/>
            <person name="Ng V."/>
            <person name="Clum A."/>
            <person name="Steindorff A."/>
            <person name="Ohm R."/>
            <person name="Martin F."/>
            <person name="Silar P."/>
            <person name="Natvig D."/>
            <person name="Lalanne C."/>
            <person name="Gautier V."/>
            <person name="Ament-Velasquez S.L."/>
            <person name="Kruys A."/>
            <person name="Hutchinson M.I."/>
            <person name="Powell A.J."/>
            <person name="Barry K."/>
            <person name="Miller A.N."/>
            <person name="Grigoriev I.V."/>
            <person name="Debuchy R."/>
            <person name="Gladieux P."/>
            <person name="Thoren M.H."/>
            <person name="Johannesson H."/>
        </authorList>
    </citation>
    <scope>NUCLEOTIDE SEQUENCE</scope>
    <source>
        <strain evidence="2">CBS 314.62</strain>
    </source>
</reference>
<feature type="region of interest" description="Disordered" evidence="1">
    <location>
        <begin position="233"/>
        <end position="264"/>
    </location>
</feature>
<proteinExistence type="predicted"/>
<evidence type="ECO:0000313" key="2">
    <source>
        <dbReference type="EMBL" id="KAK3692405.1"/>
    </source>
</evidence>
<name>A0AAE0XFG4_9PEZI</name>
<gene>
    <name evidence="2" type="ORF">B0T22DRAFT_447198</name>
</gene>
<comment type="caution">
    <text evidence="2">The sequence shown here is derived from an EMBL/GenBank/DDBJ whole genome shotgun (WGS) entry which is preliminary data.</text>
</comment>
<reference evidence="2" key="1">
    <citation type="journal article" date="2023" name="Mol. Phylogenet. Evol.">
        <title>Genome-scale phylogeny and comparative genomics of the fungal order Sordariales.</title>
        <authorList>
            <person name="Hensen N."/>
            <person name="Bonometti L."/>
            <person name="Westerberg I."/>
            <person name="Brannstrom I.O."/>
            <person name="Guillou S."/>
            <person name="Cros-Aarteil S."/>
            <person name="Calhoun S."/>
            <person name="Haridas S."/>
            <person name="Kuo A."/>
            <person name="Mondo S."/>
            <person name="Pangilinan J."/>
            <person name="Riley R."/>
            <person name="LaButti K."/>
            <person name="Andreopoulos B."/>
            <person name="Lipzen A."/>
            <person name="Chen C."/>
            <person name="Yan M."/>
            <person name="Daum C."/>
            <person name="Ng V."/>
            <person name="Clum A."/>
            <person name="Steindorff A."/>
            <person name="Ohm R.A."/>
            <person name="Martin F."/>
            <person name="Silar P."/>
            <person name="Natvig D.O."/>
            <person name="Lalanne C."/>
            <person name="Gautier V."/>
            <person name="Ament-Velasquez S.L."/>
            <person name="Kruys A."/>
            <person name="Hutchinson M.I."/>
            <person name="Powell A.J."/>
            <person name="Barry K."/>
            <person name="Miller A.N."/>
            <person name="Grigoriev I.V."/>
            <person name="Debuchy R."/>
            <person name="Gladieux P."/>
            <person name="Hiltunen Thoren M."/>
            <person name="Johannesson H."/>
        </authorList>
    </citation>
    <scope>NUCLEOTIDE SEQUENCE</scope>
    <source>
        <strain evidence="2">CBS 314.62</strain>
    </source>
</reference>
<feature type="compositionally biased region" description="Basic and acidic residues" evidence="1">
    <location>
        <begin position="73"/>
        <end position="82"/>
    </location>
</feature>
<accession>A0AAE0XFG4</accession>
<organism evidence="2 3">
    <name type="scientific">Podospora appendiculata</name>
    <dbReference type="NCBI Taxonomy" id="314037"/>
    <lineage>
        <taxon>Eukaryota</taxon>
        <taxon>Fungi</taxon>
        <taxon>Dikarya</taxon>
        <taxon>Ascomycota</taxon>
        <taxon>Pezizomycotina</taxon>
        <taxon>Sordariomycetes</taxon>
        <taxon>Sordariomycetidae</taxon>
        <taxon>Sordariales</taxon>
        <taxon>Podosporaceae</taxon>
        <taxon>Podospora</taxon>
    </lineage>
</organism>
<evidence type="ECO:0000313" key="3">
    <source>
        <dbReference type="Proteomes" id="UP001270362"/>
    </source>
</evidence>
<dbReference type="Proteomes" id="UP001270362">
    <property type="component" value="Unassembled WGS sequence"/>
</dbReference>
<protein>
    <submittedName>
        <fullName evidence="2">Uncharacterized protein</fullName>
    </submittedName>
</protein>
<evidence type="ECO:0000256" key="1">
    <source>
        <dbReference type="SAM" id="MobiDB-lite"/>
    </source>
</evidence>
<sequence>MSVVSGGPNRHSGRTIDWTHVSMQPEAPLPPSPNALRRILRRTGFEDGRGACCFKTLAGPVLMQSRHPFPQEGRADETDGRGQNHGWKHRELDTWQEEYDRYLGQVCTVYCGSVSWPRTSTSTSFQMYMFVSAAWPSPSSTKAAPYFIRIYKDRTERGFEEKATAAWHSCCPFSQISDLPYVTQQSNHMDVLTTHACQYSIQLVSDRGDTMEYNVEKGVGLILVNLVAEGSPSQNSQQEACPCVTAENKSLSDPRIRDMEKNEK</sequence>
<feature type="region of interest" description="Disordered" evidence="1">
    <location>
        <begin position="66"/>
        <end position="86"/>
    </location>
</feature>
<keyword evidence="3" id="KW-1185">Reference proteome</keyword>